<evidence type="ECO:0000256" key="2">
    <source>
        <dbReference type="ARBA" id="ARBA00022692"/>
    </source>
</evidence>
<dbReference type="EMBL" id="ML978712">
    <property type="protein sequence ID" value="KAF2090677.1"/>
    <property type="molecule type" value="Genomic_DNA"/>
</dbReference>
<feature type="transmembrane region" description="Helical" evidence="5">
    <location>
        <begin position="94"/>
        <end position="113"/>
    </location>
</feature>
<feature type="transmembrane region" description="Helical" evidence="5">
    <location>
        <begin position="57"/>
        <end position="82"/>
    </location>
</feature>
<keyword evidence="4 5" id="KW-0472">Membrane</keyword>
<dbReference type="AlphaFoldDB" id="A0A9P4I1V6"/>
<dbReference type="OrthoDB" id="1898221at2759"/>
<feature type="transmembrane region" description="Helical" evidence="5">
    <location>
        <begin position="25"/>
        <end position="45"/>
    </location>
</feature>
<evidence type="ECO:0000313" key="6">
    <source>
        <dbReference type="EMBL" id="KAF2090677.1"/>
    </source>
</evidence>
<dbReference type="PANTHER" id="PTHR10989">
    <property type="entry name" value="ANDROGEN-INDUCED PROTEIN 1-RELATED"/>
    <property type="match status" value="1"/>
</dbReference>
<evidence type="ECO:0000313" key="7">
    <source>
        <dbReference type="Proteomes" id="UP000799776"/>
    </source>
</evidence>
<reference evidence="6" key="1">
    <citation type="journal article" date="2020" name="Stud. Mycol.">
        <title>101 Dothideomycetes genomes: a test case for predicting lifestyles and emergence of pathogens.</title>
        <authorList>
            <person name="Haridas S."/>
            <person name="Albert R."/>
            <person name="Binder M."/>
            <person name="Bloem J."/>
            <person name="Labutti K."/>
            <person name="Salamov A."/>
            <person name="Andreopoulos B."/>
            <person name="Baker S."/>
            <person name="Barry K."/>
            <person name="Bills G."/>
            <person name="Bluhm B."/>
            <person name="Cannon C."/>
            <person name="Castanera R."/>
            <person name="Culley D."/>
            <person name="Daum C."/>
            <person name="Ezra D."/>
            <person name="Gonzalez J."/>
            <person name="Henrissat B."/>
            <person name="Kuo A."/>
            <person name="Liang C."/>
            <person name="Lipzen A."/>
            <person name="Lutzoni F."/>
            <person name="Magnuson J."/>
            <person name="Mondo S."/>
            <person name="Nolan M."/>
            <person name="Ohm R."/>
            <person name="Pangilinan J."/>
            <person name="Park H.-J."/>
            <person name="Ramirez L."/>
            <person name="Alfaro M."/>
            <person name="Sun H."/>
            <person name="Tritt A."/>
            <person name="Yoshinaga Y."/>
            <person name="Zwiers L.-H."/>
            <person name="Turgeon B."/>
            <person name="Goodwin S."/>
            <person name="Spatafora J."/>
            <person name="Crous P."/>
            <person name="Grigoriev I."/>
        </authorList>
    </citation>
    <scope>NUCLEOTIDE SEQUENCE</scope>
    <source>
        <strain evidence="6">CBS 121410</strain>
    </source>
</reference>
<dbReference type="GO" id="GO:0012505">
    <property type="term" value="C:endomembrane system"/>
    <property type="evidence" value="ECO:0007669"/>
    <property type="project" value="UniProtKB-SubCell"/>
</dbReference>
<accession>A0A9P4I1V6</accession>
<dbReference type="GO" id="GO:0016020">
    <property type="term" value="C:membrane"/>
    <property type="evidence" value="ECO:0007669"/>
    <property type="project" value="InterPro"/>
</dbReference>
<evidence type="ECO:0000256" key="1">
    <source>
        <dbReference type="ARBA" id="ARBA00004127"/>
    </source>
</evidence>
<evidence type="ECO:0008006" key="8">
    <source>
        <dbReference type="Google" id="ProtNLM"/>
    </source>
</evidence>
<keyword evidence="3 5" id="KW-1133">Transmembrane helix</keyword>
<comment type="caution">
    <text evidence="6">The sequence shown here is derived from an EMBL/GenBank/DDBJ whole genome shotgun (WGS) entry which is preliminary data.</text>
</comment>
<proteinExistence type="predicted"/>
<sequence length="244" mass="27049">MASLQTPGLVKRHPLQRLESPSRDISALIHALGLCSFAYSFNYLIFHPNPVNEAYGWHLQFLTCCGLSVATLTYVIGFLADLTLSRSLFFAKNILALTSAPLECCISILYFTIKAIDPKLLQHPELPDLEPLADFSFHAMPAILLTIDLLYLSPPWTLSALPALGVSSSIATAYWFWVEQCYQHNGYYPYPLFGKLETPKRILLFFGAAAIMTSSTLALKALYGVVNGVGEDRLKERSGGIKKE</sequence>
<organism evidence="6 7">
    <name type="scientific">Saccharata proteae CBS 121410</name>
    <dbReference type="NCBI Taxonomy" id="1314787"/>
    <lineage>
        <taxon>Eukaryota</taxon>
        <taxon>Fungi</taxon>
        <taxon>Dikarya</taxon>
        <taxon>Ascomycota</taxon>
        <taxon>Pezizomycotina</taxon>
        <taxon>Dothideomycetes</taxon>
        <taxon>Dothideomycetes incertae sedis</taxon>
        <taxon>Botryosphaeriales</taxon>
        <taxon>Saccharataceae</taxon>
        <taxon>Saccharata</taxon>
    </lineage>
</organism>
<evidence type="ECO:0000256" key="4">
    <source>
        <dbReference type="ARBA" id="ARBA00023136"/>
    </source>
</evidence>
<dbReference type="Pfam" id="PF04750">
    <property type="entry name" value="Far-17a_AIG1"/>
    <property type="match status" value="1"/>
</dbReference>
<keyword evidence="2 5" id="KW-0812">Transmembrane</keyword>
<feature type="transmembrane region" description="Helical" evidence="5">
    <location>
        <begin position="202"/>
        <end position="226"/>
    </location>
</feature>
<gene>
    <name evidence="6" type="ORF">K490DRAFT_34749</name>
</gene>
<dbReference type="PANTHER" id="PTHR10989:SF16">
    <property type="entry name" value="AT02829P-RELATED"/>
    <property type="match status" value="1"/>
</dbReference>
<dbReference type="InterPro" id="IPR006838">
    <property type="entry name" value="ADTRP_AIG1"/>
</dbReference>
<name>A0A9P4I1V6_9PEZI</name>
<dbReference type="Proteomes" id="UP000799776">
    <property type="component" value="Unassembled WGS sequence"/>
</dbReference>
<comment type="subcellular location">
    <subcellularLocation>
        <location evidence="1">Endomembrane system</location>
        <topology evidence="1">Multi-pass membrane protein</topology>
    </subcellularLocation>
</comment>
<evidence type="ECO:0000256" key="3">
    <source>
        <dbReference type="ARBA" id="ARBA00022989"/>
    </source>
</evidence>
<protein>
    <recommendedName>
        <fullName evidence="8">Integral membrane protein</fullName>
    </recommendedName>
</protein>
<feature type="transmembrane region" description="Helical" evidence="5">
    <location>
        <begin position="158"/>
        <end position="177"/>
    </location>
</feature>
<keyword evidence="7" id="KW-1185">Reference proteome</keyword>
<evidence type="ECO:0000256" key="5">
    <source>
        <dbReference type="SAM" id="Phobius"/>
    </source>
</evidence>